<keyword evidence="9" id="KW-1185">Reference proteome</keyword>
<dbReference type="InterPro" id="IPR036864">
    <property type="entry name" value="Zn2-C6_fun-type_DNA-bd_sf"/>
</dbReference>
<dbReference type="SMART" id="SM00906">
    <property type="entry name" value="Fungal_trans"/>
    <property type="match status" value="1"/>
</dbReference>
<dbReference type="GO" id="GO:0003677">
    <property type="term" value="F:DNA binding"/>
    <property type="evidence" value="ECO:0007669"/>
    <property type="project" value="InterPro"/>
</dbReference>
<dbReference type="PROSITE" id="PS00463">
    <property type="entry name" value="ZN2_CY6_FUNGAL_1"/>
    <property type="match status" value="1"/>
</dbReference>
<reference evidence="8 9" key="1">
    <citation type="journal article" date="2011" name="J. Gen. Appl. Microbiol.">
        <title>Draft genome sequencing of the enigmatic yeast Saitoella complicata.</title>
        <authorList>
            <person name="Nishida H."/>
            <person name="Hamamoto M."/>
            <person name="Sugiyama J."/>
        </authorList>
    </citation>
    <scope>NUCLEOTIDE SEQUENCE [LARGE SCALE GENOMIC DNA]</scope>
    <source>
        <strain evidence="8 9">NRRL Y-17804</strain>
    </source>
</reference>
<dbReference type="STRING" id="698492.A0A0E9NLD7"/>
<feature type="compositionally biased region" description="Polar residues" evidence="6">
    <location>
        <begin position="715"/>
        <end position="727"/>
    </location>
</feature>
<feature type="region of interest" description="Disordered" evidence="6">
    <location>
        <begin position="683"/>
        <end position="740"/>
    </location>
</feature>
<dbReference type="Gene3D" id="4.10.240.10">
    <property type="entry name" value="Zn(2)-C6 fungal-type DNA-binding domain"/>
    <property type="match status" value="1"/>
</dbReference>
<comment type="caution">
    <text evidence="8">The sequence shown here is derived from an EMBL/GenBank/DDBJ whole genome shotgun (WGS) entry which is preliminary data.</text>
</comment>
<dbReference type="PANTHER" id="PTHR46910:SF1">
    <property type="entry name" value="MISCELLANEOUS ZN(II)2CYS6 TRANSCRIPTION FACTOR (EUROFUNG)-RELATED"/>
    <property type="match status" value="1"/>
</dbReference>
<feature type="compositionally biased region" description="Pro residues" evidence="6">
    <location>
        <begin position="17"/>
        <end position="37"/>
    </location>
</feature>
<evidence type="ECO:0000256" key="3">
    <source>
        <dbReference type="ARBA" id="ARBA00023015"/>
    </source>
</evidence>
<protein>
    <recommendedName>
        <fullName evidence="7">Zn(2)-C6 fungal-type domain-containing protein</fullName>
    </recommendedName>
</protein>
<dbReference type="Proteomes" id="UP000033140">
    <property type="component" value="Unassembled WGS sequence"/>
</dbReference>
<organism evidence="8 9">
    <name type="scientific">Saitoella complicata (strain BCRC 22490 / CBS 7301 / JCM 7358 / NBRC 10748 / NRRL Y-17804)</name>
    <dbReference type="NCBI Taxonomy" id="698492"/>
    <lineage>
        <taxon>Eukaryota</taxon>
        <taxon>Fungi</taxon>
        <taxon>Dikarya</taxon>
        <taxon>Ascomycota</taxon>
        <taxon>Taphrinomycotina</taxon>
        <taxon>Taphrinomycotina incertae sedis</taxon>
        <taxon>Saitoella</taxon>
    </lineage>
</organism>
<proteinExistence type="predicted"/>
<keyword evidence="2" id="KW-0862">Zinc</keyword>
<evidence type="ECO:0000256" key="6">
    <source>
        <dbReference type="SAM" id="MobiDB-lite"/>
    </source>
</evidence>
<dbReference type="Pfam" id="PF04082">
    <property type="entry name" value="Fungal_trans"/>
    <property type="match status" value="1"/>
</dbReference>
<dbReference type="InterPro" id="IPR007219">
    <property type="entry name" value="XnlR_reg_dom"/>
</dbReference>
<evidence type="ECO:0000256" key="4">
    <source>
        <dbReference type="ARBA" id="ARBA00023163"/>
    </source>
</evidence>
<dbReference type="PROSITE" id="PS50048">
    <property type="entry name" value="ZN2_CY6_FUNGAL_2"/>
    <property type="match status" value="1"/>
</dbReference>
<dbReference type="SUPFAM" id="SSF57701">
    <property type="entry name" value="Zn2/Cys6 DNA-binding domain"/>
    <property type="match status" value="1"/>
</dbReference>
<dbReference type="PANTHER" id="PTHR46910">
    <property type="entry name" value="TRANSCRIPTION FACTOR PDR1"/>
    <property type="match status" value="1"/>
</dbReference>
<dbReference type="CDD" id="cd00067">
    <property type="entry name" value="GAL4"/>
    <property type="match status" value="1"/>
</dbReference>
<keyword evidence="5" id="KW-0539">Nucleus</keyword>
<evidence type="ECO:0000313" key="9">
    <source>
        <dbReference type="Proteomes" id="UP000033140"/>
    </source>
</evidence>
<dbReference type="InterPro" id="IPR001138">
    <property type="entry name" value="Zn2Cys6_DnaBD"/>
</dbReference>
<evidence type="ECO:0000256" key="5">
    <source>
        <dbReference type="ARBA" id="ARBA00023242"/>
    </source>
</evidence>
<dbReference type="InterPro" id="IPR050987">
    <property type="entry name" value="AtrR-like"/>
</dbReference>
<feature type="compositionally biased region" description="Basic and acidic residues" evidence="6">
    <location>
        <begin position="65"/>
        <end position="74"/>
    </location>
</feature>
<feature type="region of interest" description="Disordered" evidence="6">
    <location>
        <begin position="1"/>
        <end position="74"/>
    </location>
</feature>
<keyword evidence="4" id="KW-0804">Transcription</keyword>
<evidence type="ECO:0000256" key="2">
    <source>
        <dbReference type="ARBA" id="ARBA00022833"/>
    </source>
</evidence>
<feature type="domain" description="Zn(2)-C6 fungal-type" evidence="7">
    <location>
        <begin position="68"/>
        <end position="99"/>
    </location>
</feature>
<dbReference type="CDD" id="cd12148">
    <property type="entry name" value="fungal_TF_MHR"/>
    <property type="match status" value="1"/>
</dbReference>
<accession>A0A0E9NLD7</accession>
<keyword evidence="3" id="KW-0805">Transcription regulation</keyword>
<dbReference type="Pfam" id="PF00172">
    <property type="entry name" value="Zn_clus"/>
    <property type="match status" value="1"/>
</dbReference>
<gene>
    <name evidence="8" type="ORF">G7K_4818-t1</name>
</gene>
<reference evidence="8 9" key="3">
    <citation type="journal article" date="2015" name="Genome Announc.">
        <title>Draft Genome Sequence of the Archiascomycetous Yeast Saitoella complicata.</title>
        <authorList>
            <person name="Yamauchi K."/>
            <person name="Kondo S."/>
            <person name="Hamamoto M."/>
            <person name="Takahashi Y."/>
            <person name="Ogura Y."/>
            <person name="Hayashi T."/>
            <person name="Nishida H."/>
        </authorList>
    </citation>
    <scope>NUCLEOTIDE SEQUENCE [LARGE SCALE GENOMIC DNA]</scope>
    <source>
        <strain evidence="8 9">NRRL Y-17804</strain>
    </source>
</reference>
<dbReference type="EMBL" id="BACD03000036">
    <property type="protein sequence ID" value="GAO50697.1"/>
    <property type="molecule type" value="Genomic_DNA"/>
</dbReference>
<evidence type="ECO:0000313" key="8">
    <source>
        <dbReference type="EMBL" id="GAO50697.1"/>
    </source>
</evidence>
<sequence length="740" mass="81837">MDGNHYNPHAHPQSHGLPPPQGYAPVQHPPPGLPLPPQAAMGGPPQYPYSIPPPGHKRPFRQRRKDPSCDACRERKVKCDATEHGPCSKCAARNVKCQFTKETSRKLSSIKQVQDLERQLERAKAQIQALSVPEGGNPNAEYSYPGTPSDDQDDGYRGGEQVDERYTKASATPIAHERSPVPSRPSPDNEPCLPPRAVADDLVESYYRSMQTVLPVIHWPTFMGRYNEAYAKGDLRSFNRTWVVLLYSVFALGAQYSTLPRNNNATAGLINNGNEYFAIAQSRAQWDQAEPCLDDVRNALLKSIYLSETNLMTPAWTWAGTALRIAESMDLHKTPSNASNPQLAEELEMRRRVWWGVYVWDRVLSAEYGKCLSIDDSDVSTSLPGVTAEAMLSEEGAGARTGTDLFLAGIYTAQIVGVVMKALTAPTIGQQDLEGFESRFRSCWKAFPSMCYPDQRGPLPPQAFLPLHFMQNAHLVLYRHNLSTATSQHLRLSAFDKLVDVALDTSKLVTRIIAHPQRPTPASPYLSAQSLTFAENRAVYPGLSSFAAVSSTTVTHLWRCTLFLCLRGFWEEALPPVLALGVVGYRRHVNEGCVAYLLQFLRFVRTHKREGWFDENGRPASAEAAEEVLSLAMGDVQAGGAAREALGMLALGEHERTPNHPWSYVAEVETIIKEMIMMKRTDSAPKVQVEGPRDEGAISFPTLPPLRYPSERSGETAQDAASNASTSPVPPSRMSVNFLL</sequence>
<evidence type="ECO:0000259" key="7">
    <source>
        <dbReference type="PROSITE" id="PS50048"/>
    </source>
</evidence>
<dbReference type="GO" id="GO:0008270">
    <property type="term" value="F:zinc ion binding"/>
    <property type="evidence" value="ECO:0007669"/>
    <property type="project" value="InterPro"/>
</dbReference>
<feature type="compositionally biased region" description="Pro residues" evidence="6">
    <location>
        <begin position="45"/>
        <end position="54"/>
    </location>
</feature>
<name>A0A0E9NLD7_SAICN</name>
<dbReference type="SMART" id="SM00066">
    <property type="entry name" value="GAL4"/>
    <property type="match status" value="1"/>
</dbReference>
<dbReference type="AlphaFoldDB" id="A0A0E9NLD7"/>
<feature type="compositionally biased region" description="Basic residues" evidence="6">
    <location>
        <begin position="55"/>
        <end position="64"/>
    </location>
</feature>
<keyword evidence="1" id="KW-0479">Metal-binding</keyword>
<feature type="region of interest" description="Disordered" evidence="6">
    <location>
        <begin position="127"/>
        <end position="195"/>
    </location>
</feature>
<dbReference type="GO" id="GO:0000981">
    <property type="term" value="F:DNA-binding transcription factor activity, RNA polymerase II-specific"/>
    <property type="evidence" value="ECO:0007669"/>
    <property type="project" value="InterPro"/>
</dbReference>
<evidence type="ECO:0000256" key="1">
    <source>
        <dbReference type="ARBA" id="ARBA00022723"/>
    </source>
</evidence>
<reference evidence="8 9" key="2">
    <citation type="journal article" date="2014" name="J. Gen. Appl. Microbiol.">
        <title>The early diverging ascomycetous budding yeast Saitoella complicata has three histone deacetylases belonging to the Clr6, Hos2, and Rpd3 lineages.</title>
        <authorList>
            <person name="Nishida H."/>
            <person name="Matsumoto T."/>
            <person name="Kondo S."/>
            <person name="Hamamoto M."/>
            <person name="Yoshikawa H."/>
        </authorList>
    </citation>
    <scope>NUCLEOTIDE SEQUENCE [LARGE SCALE GENOMIC DNA]</scope>
    <source>
        <strain evidence="8 9">NRRL Y-17804</strain>
    </source>
</reference>
<dbReference type="GO" id="GO:0006351">
    <property type="term" value="P:DNA-templated transcription"/>
    <property type="evidence" value="ECO:0007669"/>
    <property type="project" value="InterPro"/>
</dbReference>
<feature type="compositionally biased region" description="Basic and acidic residues" evidence="6">
    <location>
        <begin position="154"/>
        <end position="167"/>
    </location>
</feature>